<feature type="domain" description="C2H2-type" evidence="9">
    <location>
        <begin position="326"/>
        <end position="353"/>
    </location>
</feature>
<dbReference type="PROSITE" id="PS50157">
    <property type="entry name" value="ZINC_FINGER_C2H2_2"/>
    <property type="match status" value="13"/>
</dbReference>
<feature type="domain" description="C2H2-type" evidence="9">
    <location>
        <begin position="503"/>
        <end position="530"/>
    </location>
</feature>
<dbReference type="Pfam" id="PF00096">
    <property type="entry name" value="zf-C2H2"/>
    <property type="match status" value="7"/>
</dbReference>
<dbReference type="PANTHER" id="PTHR24379:SF121">
    <property type="entry name" value="C2H2-TYPE DOMAIN-CONTAINING PROTEIN"/>
    <property type="match status" value="1"/>
</dbReference>
<keyword evidence="5" id="KW-0862">Zinc</keyword>
<dbReference type="InterPro" id="IPR013087">
    <property type="entry name" value="Znf_C2H2_type"/>
</dbReference>
<dbReference type="EMBL" id="JBJQND010000012">
    <property type="protein sequence ID" value="KAL3859045.1"/>
    <property type="molecule type" value="Genomic_DNA"/>
</dbReference>
<dbReference type="FunFam" id="3.30.160.60:FF:000446">
    <property type="entry name" value="Zinc finger protein"/>
    <property type="match status" value="2"/>
</dbReference>
<feature type="region of interest" description="Disordered" evidence="8">
    <location>
        <begin position="1203"/>
        <end position="1231"/>
    </location>
</feature>
<feature type="region of interest" description="Disordered" evidence="8">
    <location>
        <begin position="617"/>
        <end position="637"/>
    </location>
</feature>
<dbReference type="SMART" id="SM00355">
    <property type="entry name" value="ZnF_C2H2"/>
    <property type="match status" value="16"/>
</dbReference>
<feature type="region of interest" description="Disordered" evidence="8">
    <location>
        <begin position="138"/>
        <end position="192"/>
    </location>
</feature>
<feature type="domain" description="C2H2-type" evidence="9">
    <location>
        <begin position="759"/>
        <end position="786"/>
    </location>
</feature>
<organism evidence="10 11">
    <name type="scientific">Sinanodonta woodiana</name>
    <name type="common">Chinese pond mussel</name>
    <name type="synonym">Anodonta woodiana</name>
    <dbReference type="NCBI Taxonomy" id="1069815"/>
    <lineage>
        <taxon>Eukaryota</taxon>
        <taxon>Metazoa</taxon>
        <taxon>Spiralia</taxon>
        <taxon>Lophotrochozoa</taxon>
        <taxon>Mollusca</taxon>
        <taxon>Bivalvia</taxon>
        <taxon>Autobranchia</taxon>
        <taxon>Heteroconchia</taxon>
        <taxon>Palaeoheterodonta</taxon>
        <taxon>Unionida</taxon>
        <taxon>Unionoidea</taxon>
        <taxon>Unionidae</taxon>
        <taxon>Unioninae</taxon>
        <taxon>Sinanodonta</taxon>
    </lineage>
</organism>
<gene>
    <name evidence="10" type="ORF">ACJMK2_009282</name>
</gene>
<feature type="domain" description="C2H2-type" evidence="9">
    <location>
        <begin position="267"/>
        <end position="294"/>
    </location>
</feature>
<feature type="domain" description="C2H2-type" evidence="9">
    <location>
        <begin position="242"/>
        <end position="265"/>
    </location>
</feature>
<comment type="subcellular location">
    <subcellularLocation>
        <location evidence="1">Nucleus</location>
    </subcellularLocation>
</comment>
<feature type="domain" description="C2H2-type" evidence="9">
    <location>
        <begin position="443"/>
        <end position="471"/>
    </location>
</feature>
<feature type="region of interest" description="Disordered" evidence="8">
    <location>
        <begin position="1090"/>
        <end position="1125"/>
    </location>
</feature>
<feature type="domain" description="C2H2-type" evidence="9">
    <location>
        <begin position="703"/>
        <end position="731"/>
    </location>
</feature>
<dbReference type="Proteomes" id="UP001634394">
    <property type="component" value="Unassembled WGS sequence"/>
</dbReference>
<feature type="region of interest" description="Disordered" evidence="8">
    <location>
        <begin position="552"/>
        <end position="573"/>
    </location>
</feature>
<feature type="domain" description="C2H2-type" evidence="9">
    <location>
        <begin position="354"/>
        <end position="382"/>
    </location>
</feature>
<dbReference type="AlphaFoldDB" id="A0ABD3VEU5"/>
<evidence type="ECO:0000256" key="3">
    <source>
        <dbReference type="ARBA" id="ARBA00022737"/>
    </source>
</evidence>
<feature type="domain" description="C2H2-type" evidence="9">
    <location>
        <begin position="410"/>
        <end position="433"/>
    </location>
</feature>
<evidence type="ECO:0000256" key="5">
    <source>
        <dbReference type="ARBA" id="ARBA00022833"/>
    </source>
</evidence>
<comment type="caution">
    <text evidence="10">The sequence shown here is derived from an EMBL/GenBank/DDBJ whole genome shotgun (WGS) entry which is preliminary data.</text>
</comment>
<evidence type="ECO:0000259" key="9">
    <source>
        <dbReference type="PROSITE" id="PS50157"/>
    </source>
</evidence>
<dbReference type="SUPFAM" id="SSF57667">
    <property type="entry name" value="beta-beta-alpha zinc fingers"/>
    <property type="match status" value="7"/>
</dbReference>
<name>A0ABD3VEU5_SINWO</name>
<protein>
    <recommendedName>
        <fullName evidence="9">C2H2-type domain-containing protein</fullName>
    </recommendedName>
</protein>
<dbReference type="GO" id="GO:0005634">
    <property type="term" value="C:nucleus"/>
    <property type="evidence" value="ECO:0007669"/>
    <property type="project" value="UniProtKB-SubCell"/>
</dbReference>
<keyword evidence="2" id="KW-0479">Metal-binding</keyword>
<feature type="compositionally biased region" description="Polar residues" evidence="8">
    <location>
        <begin position="624"/>
        <end position="637"/>
    </location>
</feature>
<dbReference type="InterPro" id="IPR036236">
    <property type="entry name" value="Znf_C2H2_sf"/>
</dbReference>
<evidence type="ECO:0000256" key="6">
    <source>
        <dbReference type="ARBA" id="ARBA00023242"/>
    </source>
</evidence>
<dbReference type="Pfam" id="PF13894">
    <property type="entry name" value="zf-C2H2_4"/>
    <property type="match status" value="1"/>
</dbReference>
<sequence>MEGVGWTTRLSLEDGLPRMYLQRVPQDLHMPDTLNKYDTDSDSQEVRGQNSSPKKIKGHHQANFADNAKSIQDESLDSFPSEDDVDAEKNVLMQIKEERNSSGTDEYEIQDRLTSKDYNKDFNKNLDLMKDKRNKTVLSGSLRSDSGSAFVMTKKNKSEKHGECEQDDQKERSDEDKKQEETQNTSHLPTNIAQIDEEIKQALLQRCIDNNTDTGRGINDLQALKKENFPVRSSAVSLAYKFICKQCDKNYASWRSYKEHRRQKHPFQCDQCSKKFAEEKTFDAHMRAHYGLGTGKIYDCPVCGKISPDSSSRVKHMRLHTGEKPYKCEICGKRFTQTGHLHSHMRIHNGEKPYSCPICNKFFSERSSVKRHLRKVHYKEHSKKCEVCNVVCNTLAEYRDHLKQFHKQFFTCEICQKDFPDSRRLKLHQFTAHEKLGENAVKLTCEECGKKLYSKQGLKRHMRRHHAGGSGEKITFNCGMCDKSFRSAAILERHMLKHVQKQYICVTCNKVFNSSSALSQHRKAHAIEELKKSDRNLEQAIVEASLRTMEVAKTTDGQDSRDNTNSDSNPTVSTENMRQVIGSGSQAQSSSLNENEAVFVESFPDIDIQKYSHARSLSMENEKNSTSNLNQGSSQSMSKVRSTVINPDSLFKTVIKTTFSAKSDAVDDGNGESEQAHEQSEGTSPCGPLQSVKKSNVKKLTIQTCHLCGTYYASRTKLIQHMQNSHAPKSFKCSQCNKAYGSAAMLKLHQRKHDVSLRCKCSVCDRVCIDKFALRKHMKIHTGEKPHECHICGKSYLARYALKRHQDTHKGEPLKCPKCNAKFIHQKSYDDHVNADCLGRRKRAKMSSLNRIQANLNAHHAFPMVRDWGNGTETGKNKASKRKRTELNDGACSSQDSYRNSSTADMETSNLDDADSNNSSILGHARTDSSFSNVSESSKSRPTQRKAQKGDLGKYSIAKNSVDKLGRSIRRAENQNSSLEGSDELEETSLTGMNPYDSIREFLSSCEPNQNMTVKKSFEKAQGSRIHIPISSVNSVKKSDLFMQNVWRSQSRVKATEQNSDSQLVHDLYRGIENDPKDIFDWREFGLGHTNSAKRNRDGEKKEQGRQMAESGLNPKQAEEVSDDFEDREEDFFRNYMNPVSSGLELSPTEPDVNTFTCIKCGEEFRNVAEFENHRKVECAVATSSSRRKSRPQKRFVHVQNSANFMEHLNSSDDEADEEEEEDNIDDSYQY</sequence>
<feature type="compositionally biased region" description="Polar residues" evidence="8">
    <location>
        <begin position="182"/>
        <end position="192"/>
    </location>
</feature>
<feature type="domain" description="C2H2-type" evidence="9">
    <location>
        <begin position="476"/>
        <end position="503"/>
    </location>
</feature>
<reference evidence="10 11" key="1">
    <citation type="submission" date="2024-11" db="EMBL/GenBank/DDBJ databases">
        <title>Chromosome-level genome assembly of the freshwater bivalve Anodonta woodiana.</title>
        <authorList>
            <person name="Chen X."/>
        </authorList>
    </citation>
    <scope>NUCLEOTIDE SEQUENCE [LARGE SCALE GENOMIC DNA]</scope>
    <source>
        <strain evidence="10">MN2024</strain>
        <tissue evidence="10">Gills</tissue>
    </source>
</reference>
<keyword evidence="11" id="KW-1185">Reference proteome</keyword>
<feature type="compositionally biased region" description="Acidic residues" evidence="8">
    <location>
        <begin position="1212"/>
        <end position="1231"/>
    </location>
</feature>
<feature type="compositionally biased region" description="Acidic residues" evidence="8">
    <location>
        <begin position="74"/>
        <end position="84"/>
    </location>
</feature>
<dbReference type="Gene3D" id="3.30.160.60">
    <property type="entry name" value="Classic Zinc Finger"/>
    <property type="match status" value="10"/>
</dbReference>
<dbReference type="PROSITE" id="PS00028">
    <property type="entry name" value="ZINC_FINGER_C2H2_1"/>
    <property type="match status" value="10"/>
</dbReference>
<feature type="domain" description="C2H2-type" evidence="9">
    <location>
        <begin position="731"/>
        <end position="753"/>
    </location>
</feature>
<keyword evidence="4 7" id="KW-0863">Zinc-finger</keyword>
<feature type="region of interest" description="Disordered" evidence="8">
    <location>
        <begin position="663"/>
        <end position="690"/>
    </location>
</feature>
<feature type="domain" description="C2H2-type" evidence="9">
    <location>
        <begin position="787"/>
        <end position="814"/>
    </location>
</feature>
<evidence type="ECO:0000313" key="10">
    <source>
        <dbReference type="EMBL" id="KAL3859045.1"/>
    </source>
</evidence>
<feature type="compositionally biased region" description="Polar residues" evidence="8">
    <location>
        <begin position="138"/>
        <end position="147"/>
    </location>
</feature>
<keyword evidence="6" id="KW-0539">Nucleus</keyword>
<dbReference type="GO" id="GO:0008270">
    <property type="term" value="F:zinc ion binding"/>
    <property type="evidence" value="ECO:0007669"/>
    <property type="project" value="UniProtKB-KW"/>
</dbReference>
<feature type="compositionally biased region" description="Polar residues" evidence="8">
    <location>
        <begin position="891"/>
        <end position="908"/>
    </location>
</feature>
<feature type="region of interest" description="Disordered" evidence="8">
    <location>
        <begin position="865"/>
        <end position="957"/>
    </location>
</feature>
<feature type="region of interest" description="Disordered" evidence="8">
    <location>
        <begin position="970"/>
        <end position="990"/>
    </location>
</feature>
<accession>A0ABD3VEU5</accession>
<keyword evidence="3" id="KW-0677">Repeat</keyword>
<feature type="region of interest" description="Disordered" evidence="8">
    <location>
        <begin position="23"/>
        <end position="84"/>
    </location>
</feature>
<dbReference type="Pfam" id="PF12874">
    <property type="entry name" value="zf-met"/>
    <property type="match status" value="1"/>
</dbReference>
<feature type="domain" description="C2H2-type" evidence="9">
    <location>
        <begin position="298"/>
        <end position="325"/>
    </location>
</feature>
<feature type="compositionally biased region" description="Basic and acidic residues" evidence="8">
    <location>
        <begin position="1095"/>
        <end position="1105"/>
    </location>
</feature>
<evidence type="ECO:0000256" key="8">
    <source>
        <dbReference type="SAM" id="MobiDB-lite"/>
    </source>
</evidence>
<evidence type="ECO:0000256" key="1">
    <source>
        <dbReference type="ARBA" id="ARBA00004123"/>
    </source>
</evidence>
<evidence type="ECO:0000313" key="11">
    <source>
        <dbReference type="Proteomes" id="UP001634394"/>
    </source>
</evidence>
<proteinExistence type="predicted"/>
<dbReference type="FunFam" id="3.30.160.60:FF:000870">
    <property type="entry name" value="zinc finger protein 197 isoform X1"/>
    <property type="match status" value="1"/>
</dbReference>
<feature type="compositionally biased region" description="Basic and acidic residues" evidence="8">
    <location>
        <begin position="159"/>
        <end position="181"/>
    </location>
</feature>
<evidence type="ECO:0000256" key="7">
    <source>
        <dbReference type="PROSITE-ProRule" id="PRU00042"/>
    </source>
</evidence>
<evidence type="ECO:0000256" key="4">
    <source>
        <dbReference type="ARBA" id="ARBA00022771"/>
    </source>
</evidence>
<dbReference type="PANTHER" id="PTHR24379">
    <property type="entry name" value="KRAB AND ZINC FINGER DOMAIN-CONTAINING"/>
    <property type="match status" value="1"/>
</dbReference>
<evidence type="ECO:0000256" key="2">
    <source>
        <dbReference type="ARBA" id="ARBA00022723"/>
    </source>
</evidence>